<keyword evidence="3" id="KW-1133">Transmembrane helix</keyword>
<keyword evidence="6" id="KW-1185">Reference proteome</keyword>
<feature type="domain" description="Rho-GAP" evidence="4">
    <location>
        <begin position="262"/>
        <end position="442"/>
    </location>
</feature>
<keyword evidence="1" id="KW-0343">GTPase activation</keyword>
<organism evidence="5 6">
    <name type="scientific">Trichostrongylus colubriformis</name>
    <name type="common">Black scour worm</name>
    <dbReference type="NCBI Taxonomy" id="6319"/>
    <lineage>
        <taxon>Eukaryota</taxon>
        <taxon>Metazoa</taxon>
        <taxon>Ecdysozoa</taxon>
        <taxon>Nematoda</taxon>
        <taxon>Chromadorea</taxon>
        <taxon>Rhabditida</taxon>
        <taxon>Rhabditina</taxon>
        <taxon>Rhabditomorpha</taxon>
        <taxon>Strongyloidea</taxon>
        <taxon>Trichostrongylidae</taxon>
        <taxon>Trichostrongylus</taxon>
    </lineage>
</organism>
<dbReference type="GO" id="GO:0007165">
    <property type="term" value="P:signal transduction"/>
    <property type="evidence" value="ECO:0007669"/>
    <property type="project" value="InterPro"/>
</dbReference>
<feature type="compositionally biased region" description="Basic and acidic residues" evidence="2">
    <location>
        <begin position="688"/>
        <end position="699"/>
    </location>
</feature>
<accession>A0AAN8F6T3</accession>
<sequence length="968" mass="109706">MDKMEICTTNSSTTSLNVETDSITSQGKKILKEGAVQMTSLSTLLSHHRYLFLYHDTLVVSKQKGACSYKLKEKLRLNRVWVASSNSADSFLIGWPLCNYLVHFRNRSEKEEWFELFSYCVQQCLRPLCTTITMDINVRGRKQVIRRRIENGKKSGELVMETAADLGLSHTSYELRLVVGDGSGKTLQGPENVYVVIMSEIEKQGIRLSDSQRQSLDACPIANARLILSNIKSSKSSSPMQIVNNLKKRVLQRTDSRGIFGRELDGPTPPQPVMSIVDHLRMHGYDTEGVFRKSPKQSTLRECRSEIERGLVPDYKKYGTHVLASVLKDYLRSIPGKILLSGNYDLWIKEVVDETDHEKKITACRTLLGILPKAHAVLLTNVLKLLNKISNSPSSKMTASALSVCLAPSFLESSAQSSDPLEGGKKIPLLVEFLILNASEVMPPGFNSDNIFSILNSVDHNANHLCSPEPTCSDDEGSQRTPIIEEVEGEPSPSLSDLRDDLPSDRPTRFLEVIHENEGVLSFSDSDEETELLQSPLSRASFRSETLRQQNDDTLTREEVIPEKSIPNQLVDERKQPDTPRSPCLKRIHFQRKQEQVQQRSSELFKFDARHELKPDRPKEEKCVEEPPSRKESREEATQTPDCGLPRIGDCYSRFPAFRGSITYSTETNGAAVAWKESGLVDNPLRSTAKEGSRSDEPQKPTVHVHPFTPHIPSQEPILRTITERLQSLRDNQMDVDSSPRLSRRSFVAPDEQTRFKDTCTVAAESPRLSRKFYESESSPMPSRRPVENRVSHEDLYSPLYRPQELPYRSDPPYKHCDPHIITERFSSYCIEPPLEEGLRKEPSMKRVELGRSGSQRSGRTSTSLQKDIQRAASVKSGRRADACVGMDSLEINWSVRHLKTLFQDKRAPSINTDYTKHLNFFMIYDEKPIGDLLHYSCYFLFLVEFTIGIPSSIVLFYKLLNFLIAFE</sequence>
<dbReference type="Proteomes" id="UP001331761">
    <property type="component" value="Unassembled WGS sequence"/>
</dbReference>
<dbReference type="Gene3D" id="2.30.29.30">
    <property type="entry name" value="Pleckstrin-homology domain (PH domain)/Phosphotyrosine-binding domain (PTB)"/>
    <property type="match status" value="1"/>
</dbReference>
<dbReference type="InterPro" id="IPR047887">
    <property type="entry name" value="ARHGAP20_PH"/>
</dbReference>
<feature type="region of interest" description="Disordered" evidence="2">
    <location>
        <begin position="598"/>
        <end position="646"/>
    </location>
</feature>
<dbReference type="Pfam" id="PF22286">
    <property type="entry name" value="RHG20_PH"/>
    <property type="match status" value="1"/>
</dbReference>
<evidence type="ECO:0000256" key="3">
    <source>
        <dbReference type="SAM" id="Phobius"/>
    </source>
</evidence>
<feature type="compositionally biased region" description="Low complexity" evidence="2">
    <location>
        <begin position="851"/>
        <end position="866"/>
    </location>
</feature>
<dbReference type="PROSITE" id="PS50238">
    <property type="entry name" value="RHOGAP"/>
    <property type="match status" value="1"/>
</dbReference>
<dbReference type="InterPro" id="IPR011993">
    <property type="entry name" value="PH-like_dom_sf"/>
</dbReference>
<feature type="region of interest" description="Disordered" evidence="2">
    <location>
        <begin position="543"/>
        <end position="583"/>
    </location>
</feature>
<comment type="caution">
    <text evidence="5">The sequence shown here is derived from an EMBL/GenBank/DDBJ whole genome shotgun (WGS) entry which is preliminary data.</text>
</comment>
<dbReference type="Pfam" id="PF00620">
    <property type="entry name" value="RhoGAP"/>
    <property type="match status" value="1"/>
</dbReference>
<evidence type="ECO:0000256" key="2">
    <source>
        <dbReference type="SAM" id="MobiDB-lite"/>
    </source>
</evidence>
<gene>
    <name evidence="5" type="ORF">GCK32_008244</name>
</gene>
<feature type="transmembrane region" description="Helical" evidence="3">
    <location>
        <begin position="939"/>
        <end position="961"/>
    </location>
</feature>
<proteinExistence type="predicted"/>
<name>A0AAN8F6T3_TRICO</name>
<dbReference type="AlphaFoldDB" id="A0AAN8F6T3"/>
<feature type="compositionally biased region" description="Basic and acidic residues" evidence="2">
    <location>
        <begin position="841"/>
        <end position="850"/>
    </location>
</feature>
<evidence type="ECO:0000259" key="4">
    <source>
        <dbReference type="PROSITE" id="PS50238"/>
    </source>
</evidence>
<keyword evidence="3" id="KW-0472">Membrane</keyword>
<dbReference type="InterPro" id="IPR001849">
    <property type="entry name" value="PH_domain"/>
</dbReference>
<dbReference type="InterPro" id="IPR008936">
    <property type="entry name" value="Rho_GTPase_activation_prot"/>
</dbReference>
<dbReference type="GO" id="GO:0005096">
    <property type="term" value="F:GTPase activator activity"/>
    <property type="evidence" value="ECO:0007669"/>
    <property type="project" value="UniProtKB-KW"/>
</dbReference>
<evidence type="ECO:0000256" key="1">
    <source>
        <dbReference type="ARBA" id="ARBA00022468"/>
    </source>
</evidence>
<evidence type="ECO:0000313" key="5">
    <source>
        <dbReference type="EMBL" id="KAK5971435.1"/>
    </source>
</evidence>
<dbReference type="Gene3D" id="1.10.555.10">
    <property type="entry name" value="Rho GTPase activation protein"/>
    <property type="match status" value="1"/>
</dbReference>
<feature type="region of interest" description="Disordered" evidence="2">
    <location>
        <begin position="685"/>
        <end position="713"/>
    </location>
</feature>
<dbReference type="SMART" id="SM00324">
    <property type="entry name" value="RhoGAP"/>
    <property type="match status" value="1"/>
</dbReference>
<dbReference type="SUPFAM" id="SSF48350">
    <property type="entry name" value="GTPase activation domain, GAP"/>
    <property type="match status" value="1"/>
</dbReference>
<feature type="compositionally biased region" description="Basic and acidic residues" evidence="2">
    <location>
        <begin position="603"/>
        <end position="637"/>
    </location>
</feature>
<evidence type="ECO:0000313" key="6">
    <source>
        <dbReference type="Proteomes" id="UP001331761"/>
    </source>
</evidence>
<dbReference type="PANTHER" id="PTHR23179">
    <property type="entry name" value="T-CELL ACTIVATION RHO GTPASE ACTIVATING PROTEIN-RELATED"/>
    <property type="match status" value="1"/>
</dbReference>
<dbReference type="SMART" id="SM00233">
    <property type="entry name" value="PH"/>
    <property type="match status" value="1"/>
</dbReference>
<protein>
    <submittedName>
        <fullName evidence="5">Rho-GAP domain-containing protein</fullName>
    </submittedName>
</protein>
<dbReference type="InterPro" id="IPR000198">
    <property type="entry name" value="RhoGAP_dom"/>
</dbReference>
<dbReference type="PANTHER" id="PTHR23179:SF3">
    <property type="entry name" value="RHO GTPASE-ACTIVATING PROTEIN 20"/>
    <property type="match status" value="1"/>
</dbReference>
<dbReference type="SUPFAM" id="SSF50729">
    <property type="entry name" value="PH domain-like"/>
    <property type="match status" value="1"/>
</dbReference>
<feature type="compositionally biased region" description="Basic and acidic residues" evidence="2">
    <location>
        <begin position="550"/>
        <end position="562"/>
    </location>
</feature>
<dbReference type="EMBL" id="WIXE01017787">
    <property type="protein sequence ID" value="KAK5971435.1"/>
    <property type="molecule type" value="Genomic_DNA"/>
</dbReference>
<keyword evidence="3" id="KW-0812">Transmembrane</keyword>
<feature type="region of interest" description="Disordered" evidence="2">
    <location>
        <begin position="841"/>
        <end position="871"/>
    </location>
</feature>
<reference evidence="5 6" key="1">
    <citation type="submission" date="2019-10" db="EMBL/GenBank/DDBJ databases">
        <title>Assembly and Annotation for the nematode Trichostrongylus colubriformis.</title>
        <authorList>
            <person name="Martin J."/>
        </authorList>
    </citation>
    <scope>NUCLEOTIDE SEQUENCE [LARGE SCALE GENOMIC DNA]</scope>
    <source>
        <strain evidence="5">G859</strain>
        <tissue evidence="5">Whole worm</tissue>
    </source>
</reference>